<feature type="transmembrane region" description="Helical" evidence="10">
    <location>
        <begin position="21"/>
        <end position="41"/>
    </location>
</feature>
<feature type="transmembrane region" description="Helical" evidence="10">
    <location>
        <begin position="109"/>
        <end position="135"/>
    </location>
</feature>
<feature type="transmembrane region" description="Helical" evidence="10">
    <location>
        <begin position="252"/>
        <end position="272"/>
    </location>
</feature>
<evidence type="ECO:0000256" key="2">
    <source>
        <dbReference type="ARBA" id="ARBA00022475"/>
    </source>
</evidence>
<keyword evidence="4 10" id="KW-0812">Transmembrane</keyword>
<evidence type="ECO:0000256" key="6">
    <source>
        <dbReference type="ARBA" id="ARBA00022989"/>
    </source>
</evidence>
<dbReference type="EMBL" id="CAACVG010008028">
    <property type="protein sequence ID" value="VEN48102.1"/>
    <property type="molecule type" value="Genomic_DNA"/>
</dbReference>
<protein>
    <recommendedName>
        <fullName evidence="13">Odorant receptor</fullName>
    </recommendedName>
</protein>
<dbReference type="GO" id="GO:0004984">
    <property type="term" value="F:olfactory receptor activity"/>
    <property type="evidence" value="ECO:0007669"/>
    <property type="project" value="InterPro"/>
</dbReference>
<evidence type="ECO:0000256" key="5">
    <source>
        <dbReference type="ARBA" id="ARBA00022725"/>
    </source>
</evidence>
<evidence type="ECO:0000256" key="10">
    <source>
        <dbReference type="SAM" id="Phobius"/>
    </source>
</evidence>
<feature type="transmembrane region" description="Helical" evidence="10">
    <location>
        <begin position="155"/>
        <end position="178"/>
    </location>
</feature>
<dbReference type="GO" id="GO:0005886">
    <property type="term" value="C:plasma membrane"/>
    <property type="evidence" value="ECO:0007669"/>
    <property type="project" value="UniProtKB-SubCell"/>
</dbReference>
<dbReference type="Proteomes" id="UP000410492">
    <property type="component" value="Unassembled WGS sequence"/>
</dbReference>
<dbReference type="OrthoDB" id="6764485at2759"/>
<gene>
    <name evidence="11" type="ORF">CALMAC_LOCUS9681</name>
</gene>
<comment type="subcellular location">
    <subcellularLocation>
        <location evidence="1">Cell membrane</location>
        <topology evidence="1">Multi-pass membrane protein</topology>
    </subcellularLocation>
</comment>
<dbReference type="Pfam" id="PF02949">
    <property type="entry name" value="7tm_6"/>
    <property type="match status" value="1"/>
</dbReference>
<keyword evidence="12" id="KW-1185">Reference proteome</keyword>
<evidence type="ECO:0000313" key="11">
    <source>
        <dbReference type="EMBL" id="VEN48102.1"/>
    </source>
</evidence>
<keyword evidence="5" id="KW-0552">Olfaction</keyword>
<accession>A0A653CJK5</accession>
<evidence type="ECO:0008006" key="13">
    <source>
        <dbReference type="Google" id="ProtNLM"/>
    </source>
</evidence>
<proteinExistence type="predicted"/>
<feature type="transmembrane region" description="Helical" evidence="10">
    <location>
        <begin position="61"/>
        <end position="81"/>
    </location>
</feature>
<evidence type="ECO:0000256" key="8">
    <source>
        <dbReference type="ARBA" id="ARBA00023170"/>
    </source>
</evidence>
<keyword evidence="8" id="KW-0675">Receptor</keyword>
<keyword evidence="9" id="KW-0807">Transducer</keyword>
<name>A0A653CJK5_CALMS</name>
<evidence type="ECO:0000313" key="12">
    <source>
        <dbReference type="Proteomes" id="UP000410492"/>
    </source>
</evidence>
<keyword evidence="3" id="KW-0716">Sensory transduction</keyword>
<evidence type="ECO:0000256" key="4">
    <source>
        <dbReference type="ARBA" id="ARBA00022692"/>
    </source>
</evidence>
<dbReference type="InterPro" id="IPR004117">
    <property type="entry name" value="7tm6_olfct_rcpt"/>
</dbReference>
<evidence type="ECO:0000256" key="9">
    <source>
        <dbReference type="ARBA" id="ARBA00023224"/>
    </source>
</evidence>
<dbReference type="GO" id="GO:0005549">
    <property type="term" value="F:odorant binding"/>
    <property type="evidence" value="ECO:0007669"/>
    <property type="project" value="InterPro"/>
</dbReference>
<evidence type="ECO:0000256" key="3">
    <source>
        <dbReference type="ARBA" id="ARBA00022606"/>
    </source>
</evidence>
<keyword evidence="6 10" id="KW-1133">Transmembrane helix</keyword>
<keyword evidence="2" id="KW-1003">Cell membrane</keyword>
<dbReference type="AlphaFoldDB" id="A0A653CJK5"/>
<feature type="non-terminal residue" evidence="11">
    <location>
        <position position="1"/>
    </location>
</feature>
<organism evidence="11 12">
    <name type="scientific">Callosobruchus maculatus</name>
    <name type="common">Southern cowpea weevil</name>
    <name type="synonym">Pulse bruchid</name>
    <dbReference type="NCBI Taxonomy" id="64391"/>
    <lineage>
        <taxon>Eukaryota</taxon>
        <taxon>Metazoa</taxon>
        <taxon>Ecdysozoa</taxon>
        <taxon>Arthropoda</taxon>
        <taxon>Hexapoda</taxon>
        <taxon>Insecta</taxon>
        <taxon>Pterygota</taxon>
        <taxon>Neoptera</taxon>
        <taxon>Endopterygota</taxon>
        <taxon>Coleoptera</taxon>
        <taxon>Polyphaga</taxon>
        <taxon>Cucujiformia</taxon>
        <taxon>Chrysomeloidea</taxon>
        <taxon>Chrysomelidae</taxon>
        <taxon>Bruchinae</taxon>
        <taxon>Bruchini</taxon>
        <taxon>Callosobruchus</taxon>
    </lineage>
</organism>
<dbReference type="PANTHER" id="PTHR21137:SF35">
    <property type="entry name" value="ODORANT RECEPTOR 19A-RELATED"/>
    <property type="match status" value="1"/>
</dbReference>
<evidence type="ECO:0000256" key="7">
    <source>
        <dbReference type="ARBA" id="ARBA00023136"/>
    </source>
</evidence>
<reference evidence="11 12" key="1">
    <citation type="submission" date="2019-01" db="EMBL/GenBank/DDBJ databases">
        <authorList>
            <person name="Sayadi A."/>
        </authorList>
    </citation>
    <scope>NUCLEOTIDE SEQUENCE [LARGE SCALE GENOMIC DNA]</scope>
</reference>
<dbReference type="GO" id="GO:0007165">
    <property type="term" value="P:signal transduction"/>
    <property type="evidence" value="ECO:0007669"/>
    <property type="project" value="UniProtKB-KW"/>
</dbReference>
<sequence length="374" mass="43601">GEFLEIIGYLVAILKIAKRPLRVLFVLVPIYWNVFLALAAWDAFTVSNWHYMGPRILTSLVFEYDCSSLLIAGLLYDDFLAMHDLLRKTFRPVLSMDAALTKRFTRRRLICYMQFISITVLSILIHYVGVTPFVGDPEGDLFHRLFVRRFFEDNYALVVLQFIVFYTVISIMTFGSIVQVTMCMYSVIQINFQYHLLVDDLNNKLMFHRDDFSLIEDYSHQQKISKNLKRCVEELLKIQAVATKFFKLQSPVILVSMVSGGMVVLVLLYLLLGGNRPFSHFKIAGGLFVAEYMVVTFCRLGQEYSNASVEFYDKLCELPWYYWGTNNRKMLLMILTNTKELTISCFGLKDLNHTFLLYINRIWYSIFCVARKVK</sequence>
<dbReference type="PANTHER" id="PTHR21137">
    <property type="entry name" value="ODORANT RECEPTOR"/>
    <property type="match status" value="1"/>
</dbReference>
<evidence type="ECO:0000256" key="1">
    <source>
        <dbReference type="ARBA" id="ARBA00004651"/>
    </source>
</evidence>
<keyword evidence="7 10" id="KW-0472">Membrane</keyword>